<accession>A0AC60P579</accession>
<keyword evidence="2" id="KW-1185">Reference proteome</keyword>
<organism evidence="1 2">
    <name type="scientific">Ixodes persulcatus</name>
    <name type="common">Taiga tick</name>
    <dbReference type="NCBI Taxonomy" id="34615"/>
    <lineage>
        <taxon>Eukaryota</taxon>
        <taxon>Metazoa</taxon>
        <taxon>Ecdysozoa</taxon>
        <taxon>Arthropoda</taxon>
        <taxon>Chelicerata</taxon>
        <taxon>Arachnida</taxon>
        <taxon>Acari</taxon>
        <taxon>Parasitiformes</taxon>
        <taxon>Ixodida</taxon>
        <taxon>Ixodoidea</taxon>
        <taxon>Ixodidae</taxon>
        <taxon>Ixodinae</taxon>
        <taxon>Ixodes</taxon>
    </lineage>
</organism>
<reference evidence="1 2" key="1">
    <citation type="journal article" date="2020" name="Cell">
        <title>Large-Scale Comparative Analyses of Tick Genomes Elucidate Their Genetic Diversity and Vector Capacities.</title>
        <authorList>
            <consortium name="Tick Genome and Microbiome Consortium (TIGMIC)"/>
            <person name="Jia N."/>
            <person name="Wang J."/>
            <person name="Shi W."/>
            <person name="Du L."/>
            <person name="Sun Y."/>
            <person name="Zhan W."/>
            <person name="Jiang J.F."/>
            <person name="Wang Q."/>
            <person name="Zhang B."/>
            <person name="Ji P."/>
            <person name="Bell-Sakyi L."/>
            <person name="Cui X.M."/>
            <person name="Yuan T.T."/>
            <person name="Jiang B.G."/>
            <person name="Yang W.F."/>
            <person name="Lam T.T."/>
            <person name="Chang Q.C."/>
            <person name="Ding S.J."/>
            <person name="Wang X.J."/>
            <person name="Zhu J.G."/>
            <person name="Ruan X.D."/>
            <person name="Zhao L."/>
            <person name="Wei J.T."/>
            <person name="Ye R.Z."/>
            <person name="Que T.C."/>
            <person name="Du C.H."/>
            <person name="Zhou Y.H."/>
            <person name="Cheng J.X."/>
            <person name="Dai P.F."/>
            <person name="Guo W.B."/>
            <person name="Han X.H."/>
            <person name="Huang E.J."/>
            <person name="Li L.F."/>
            <person name="Wei W."/>
            <person name="Gao Y.C."/>
            <person name="Liu J.Z."/>
            <person name="Shao H.Z."/>
            <person name="Wang X."/>
            <person name="Wang C.C."/>
            <person name="Yang T.C."/>
            <person name="Huo Q.B."/>
            <person name="Li W."/>
            <person name="Chen H.Y."/>
            <person name="Chen S.E."/>
            <person name="Zhou L.G."/>
            <person name="Ni X.B."/>
            <person name="Tian J.H."/>
            <person name="Sheng Y."/>
            <person name="Liu T."/>
            <person name="Pan Y.S."/>
            <person name="Xia L.Y."/>
            <person name="Li J."/>
            <person name="Zhao F."/>
            <person name="Cao W.C."/>
        </authorList>
    </citation>
    <scope>NUCLEOTIDE SEQUENCE [LARGE SCALE GENOMIC DNA]</scope>
    <source>
        <strain evidence="1">Iper-2018</strain>
    </source>
</reference>
<name>A0AC60P579_IXOPE</name>
<proteinExistence type="predicted"/>
<sequence>MVTARKADVRKNAAAQRYQVFSNFSLNFHCVHRENKKWNVPGSMKFLKQIPRVRFMSSPESLRTQSSTVAIWDATSWCSVGSDAWLFTVPAGPGTSTSPPPGLLTVGATETSAEGSG</sequence>
<dbReference type="EMBL" id="JABSTQ010011166">
    <property type="protein sequence ID" value="KAG0414592.1"/>
    <property type="molecule type" value="Genomic_DNA"/>
</dbReference>
<gene>
    <name evidence="1" type="ORF">HPB47_008250</name>
</gene>
<protein>
    <submittedName>
        <fullName evidence="1">Uncharacterized protein</fullName>
    </submittedName>
</protein>
<dbReference type="Proteomes" id="UP000805193">
    <property type="component" value="Unassembled WGS sequence"/>
</dbReference>
<evidence type="ECO:0000313" key="1">
    <source>
        <dbReference type="EMBL" id="KAG0414592.1"/>
    </source>
</evidence>
<comment type="caution">
    <text evidence="1">The sequence shown here is derived from an EMBL/GenBank/DDBJ whole genome shotgun (WGS) entry which is preliminary data.</text>
</comment>
<evidence type="ECO:0000313" key="2">
    <source>
        <dbReference type="Proteomes" id="UP000805193"/>
    </source>
</evidence>